<dbReference type="InterPro" id="IPR011333">
    <property type="entry name" value="SKP1/BTB/POZ_sf"/>
</dbReference>
<dbReference type="InterPro" id="IPR000210">
    <property type="entry name" value="BTB/POZ_dom"/>
</dbReference>
<accession>A0AAN4ZAC3</accession>
<dbReference type="AlphaFoldDB" id="A0AAN4ZAC3"/>
<dbReference type="SMART" id="SM00225">
    <property type="entry name" value="BTB"/>
    <property type="match status" value="2"/>
</dbReference>
<reference evidence="3" key="1">
    <citation type="submission" date="2022-10" db="EMBL/GenBank/DDBJ databases">
        <title>Genome assembly of Pristionchus species.</title>
        <authorList>
            <person name="Yoshida K."/>
            <person name="Sommer R.J."/>
        </authorList>
    </citation>
    <scope>NUCLEOTIDE SEQUENCE [LARGE SCALE GENOMIC DNA]</scope>
    <source>
        <strain evidence="3">RS5460</strain>
    </source>
</reference>
<feature type="non-terminal residue" evidence="2">
    <location>
        <position position="1"/>
    </location>
</feature>
<evidence type="ECO:0000313" key="2">
    <source>
        <dbReference type="EMBL" id="GMR34903.1"/>
    </source>
</evidence>
<protein>
    <recommendedName>
        <fullName evidence="1">BTB domain-containing protein</fullName>
    </recommendedName>
</protein>
<dbReference type="PANTHER" id="PTHR22744">
    <property type="entry name" value="HELIX LOOP HELIX PROTEIN 21-RELATED"/>
    <property type="match status" value="1"/>
</dbReference>
<evidence type="ECO:0000259" key="1">
    <source>
        <dbReference type="PROSITE" id="PS50097"/>
    </source>
</evidence>
<gene>
    <name evidence="2" type="ORF">PMAYCL1PPCAC_05098</name>
</gene>
<dbReference type="Pfam" id="PF00651">
    <property type="entry name" value="BTB"/>
    <property type="match status" value="2"/>
</dbReference>
<dbReference type="SUPFAM" id="SSF54695">
    <property type="entry name" value="POZ domain"/>
    <property type="match status" value="2"/>
</dbReference>
<feature type="domain" description="BTB" evidence="1">
    <location>
        <begin position="37"/>
        <end position="105"/>
    </location>
</feature>
<dbReference type="PANTHER" id="PTHR22744:SF14">
    <property type="entry name" value="BTB DOMAIN-CONTAINING PROTEIN-RELATED"/>
    <property type="match status" value="1"/>
</dbReference>
<feature type="domain" description="BTB" evidence="1">
    <location>
        <begin position="433"/>
        <end position="499"/>
    </location>
</feature>
<dbReference type="Gene3D" id="3.30.710.10">
    <property type="entry name" value="Potassium Channel Kv1.1, Chain A"/>
    <property type="match status" value="2"/>
</dbReference>
<dbReference type="Proteomes" id="UP001328107">
    <property type="component" value="Unassembled WGS sequence"/>
</dbReference>
<organism evidence="2 3">
    <name type="scientific">Pristionchus mayeri</name>
    <dbReference type="NCBI Taxonomy" id="1317129"/>
    <lineage>
        <taxon>Eukaryota</taxon>
        <taxon>Metazoa</taxon>
        <taxon>Ecdysozoa</taxon>
        <taxon>Nematoda</taxon>
        <taxon>Chromadorea</taxon>
        <taxon>Rhabditida</taxon>
        <taxon>Rhabditina</taxon>
        <taxon>Diplogasteromorpha</taxon>
        <taxon>Diplogasteroidea</taxon>
        <taxon>Neodiplogasteridae</taxon>
        <taxon>Pristionchus</taxon>
    </lineage>
</organism>
<feature type="non-terminal residue" evidence="2">
    <location>
        <position position="589"/>
    </location>
</feature>
<evidence type="ECO:0000313" key="3">
    <source>
        <dbReference type="Proteomes" id="UP001328107"/>
    </source>
</evidence>
<dbReference type="CDD" id="cd18186">
    <property type="entry name" value="BTB_POZ_ZBTB_KLHL-like"/>
    <property type="match status" value="2"/>
</dbReference>
<dbReference type="EMBL" id="BTRK01000002">
    <property type="protein sequence ID" value="GMR34903.1"/>
    <property type="molecule type" value="Genomic_DNA"/>
</dbReference>
<name>A0AAN4ZAC3_9BILA</name>
<sequence length="589" mass="67710">GFINDKEQITIEARLMSLNIYCSSPVIACTYSSDSRHDITLIFDGGVKLYANKQILAVHSPVFNAMFYGNFAEKNKNEIELKGVEREDFHVLLKSLYDPLYSIKEDMRLLDSLLVIADRFDFKVVIDHIEECVAINWDIFSLAEILLFVDKHASFRFIKLHTKALEFYFGRDKDISSSELYNQLSDTAKSAYDQIRGMLPDDVSKFFPFWSRSNGACLKMKEVDNLPEAKDLVASGCFPSVFDLNSGKDGVLSSTYGCHLHYDSPMDIGGLLWSIDVKYDLLSLADGSDREIIRLKLVVNQDRPSRFDWTAEGVMEVEATFLAKGGVRLMDHSDPTYSTELLDDKGEQIDPFSTNPYPIKNQFSFSLDSRNLKGMTPIFCMITRDGEDGEEREEEGDGWKSPKMLVKTRIHLTKVTGVRPKPHFDFTCADSSSDAILIVEEKELHVHTQYLSNISTVFRTMFEDNSTGIDNRYDLKGVAYQDCIHFLRWIYPSSVKNFDDDAMSRMAVMAKKFNVHFVFDDIAVVLRRMHCFEGLKMLLFFGYECKFEFCCNRYGTEYVDWKSIYKEIENSPAYKAMDDGKAREMYEWI</sequence>
<comment type="caution">
    <text evidence="2">The sequence shown here is derived from an EMBL/GenBank/DDBJ whole genome shotgun (WGS) entry which is preliminary data.</text>
</comment>
<proteinExistence type="predicted"/>
<dbReference type="PROSITE" id="PS50097">
    <property type="entry name" value="BTB"/>
    <property type="match status" value="2"/>
</dbReference>
<keyword evidence="3" id="KW-1185">Reference proteome</keyword>